<feature type="region of interest" description="Disordered" evidence="5">
    <location>
        <begin position="336"/>
        <end position="368"/>
    </location>
</feature>
<dbReference type="Proteomes" id="UP000015105">
    <property type="component" value="Chromosome 7D"/>
</dbReference>
<dbReference type="InterPro" id="IPR036259">
    <property type="entry name" value="MFS_trans_sf"/>
</dbReference>
<feature type="compositionally biased region" description="Pro residues" evidence="5">
    <location>
        <begin position="1"/>
        <end position="18"/>
    </location>
</feature>
<dbReference type="Pfam" id="PF23262">
    <property type="entry name" value="NFD4_C"/>
    <property type="match status" value="1"/>
</dbReference>
<evidence type="ECO:0000313" key="9">
    <source>
        <dbReference type="EnsemblPlants" id="AET7Gv20362700.2"/>
    </source>
</evidence>
<feature type="domain" description="NFD4 C-terminal" evidence="8">
    <location>
        <begin position="406"/>
        <end position="613"/>
    </location>
</feature>
<dbReference type="InterPro" id="IPR010658">
    <property type="entry name" value="Nodulin-like"/>
</dbReference>
<evidence type="ECO:0000256" key="3">
    <source>
        <dbReference type="ARBA" id="ARBA00022989"/>
    </source>
</evidence>
<evidence type="ECO:0000313" key="10">
    <source>
        <dbReference type="Proteomes" id="UP000015105"/>
    </source>
</evidence>
<feature type="transmembrane region" description="Helical" evidence="6">
    <location>
        <begin position="479"/>
        <end position="499"/>
    </location>
</feature>
<keyword evidence="10" id="KW-1185">Reference proteome</keyword>
<evidence type="ECO:0000256" key="6">
    <source>
        <dbReference type="SAM" id="Phobius"/>
    </source>
</evidence>
<dbReference type="STRING" id="200361.A0A453QWY8"/>
<protein>
    <submittedName>
        <fullName evidence="9">Uncharacterized protein</fullName>
    </submittedName>
</protein>
<reference evidence="9" key="4">
    <citation type="submission" date="2019-03" db="UniProtKB">
        <authorList>
            <consortium name="EnsemblPlants"/>
        </authorList>
    </citation>
    <scope>IDENTIFICATION</scope>
</reference>
<feature type="region of interest" description="Disordered" evidence="5">
    <location>
        <begin position="1"/>
        <end position="78"/>
    </location>
</feature>
<dbReference type="GO" id="GO:0016020">
    <property type="term" value="C:membrane"/>
    <property type="evidence" value="ECO:0007669"/>
    <property type="project" value="UniProtKB-SubCell"/>
</dbReference>
<dbReference type="PANTHER" id="PTHR21576">
    <property type="entry name" value="UNCHARACTERIZED NODULIN-LIKE PROTEIN"/>
    <property type="match status" value="1"/>
</dbReference>
<feature type="domain" description="Nodulin-like" evidence="7">
    <location>
        <begin position="81"/>
        <end position="328"/>
    </location>
</feature>
<feature type="transmembrane region" description="Helical" evidence="6">
    <location>
        <begin position="82"/>
        <end position="107"/>
    </location>
</feature>
<feature type="transmembrane region" description="Helical" evidence="6">
    <location>
        <begin position="505"/>
        <end position="525"/>
    </location>
</feature>
<proteinExistence type="predicted"/>
<dbReference type="SUPFAM" id="SSF103473">
    <property type="entry name" value="MFS general substrate transporter"/>
    <property type="match status" value="2"/>
</dbReference>
<evidence type="ECO:0000256" key="2">
    <source>
        <dbReference type="ARBA" id="ARBA00022692"/>
    </source>
</evidence>
<reference evidence="9" key="3">
    <citation type="journal article" date="2017" name="Nature">
        <title>Genome sequence of the progenitor of the wheat D genome Aegilops tauschii.</title>
        <authorList>
            <person name="Luo M.C."/>
            <person name="Gu Y.Q."/>
            <person name="Puiu D."/>
            <person name="Wang H."/>
            <person name="Twardziok S.O."/>
            <person name="Deal K.R."/>
            <person name="Huo N."/>
            <person name="Zhu T."/>
            <person name="Wang L."/>
            <person name="Wang Y."/>
            <person name="McGuire P.E."/>
            <person name="Liu S."/>
            <person name="Long H."/>
            <person name="Ramasamy R.K."/>
            <person name="Rodriguez J.C."/>
            <person name="Van S.L."/>
            <person name="Yuan L."/>
            <person name="Wang Z."/>
            <person name="Xia Z."/>
            <person name="Xiao L."/>
            <person name="Anderson O.D."/>
            <person name="Ouyang S."/>
            <person name="Liang Y."/>
            <person name="Zimin A.V."/>
            <person name="Pertea G."/>
            <person name="Qi P."/>
            <person name="Bennetzen J.L."/>
            <person name="Dai X."/>
            <person name="Dawson M.W."/>
            <person name="Muller H.G."/>
            <person name="Kugler K."/>
            <person name="Rivarola-Duarte L."/>
            <person name="Spannagl M."/>
            <person name="Mayer K.F.X."/>
            <person name="Lu F.H."/>
            <person name="Bevan M.W."/>
            <person name="Leroy P."/>
            <person name="Li P."/>
            <person name="You F.M."/>
            <person name="Sun Q."/>
            <person name="Liu Z."/>
            <person name="Lyons E."/>
            <person name="Wicker T."/>
            <person name="Salzberg S.L."/>
            <person name="Devos K.M."/>
            <person name="Dvorak J."/>
        </authorList>
    </citation>
    <scope>NUCLEOTIDE SEQUENCE [LARGE SCALE GENOMIC DNA]</scope>
    <source>
        <strain evidence="9">cv. AL8/78</strain>
    </source>
</reference>
<feature type="transmembrane region" description="Helical" evidence="6">
    <location>
        <begin position="276"/>
        <end position="298"/>
    </location>
</feature>
<feature type="transmembrane region" description="Helical" evidence="6">
    <location>
        <begin position="537"/>
        <end position="560"/>
    </location>
</feature>
<name>A0A453QWY8_AEGTS</name>
<reference evidence="9" key="5">
    <citation type="journal article" date="2021" name="G3 (Bethesda)">
        <title>Aegilops tauschii genome assembly Aet v5.0 features greater sequence contiguity and improved annotation.</title>
        <authorList>
            <person name="Wang L."/>
            <person name="Zhu T."/>
            <person name="Rodriguez J.C."/>
            <person name="Deal K.R."/>
            <person name="Dubcovsky J."/>
            <person name="McGuire P.E."/>
            <person name="Lux T."/>
            <person name="Spannagl M."/>
            <person name="Mayer K.F.X."/>
            <person name="Baldrich P."/>
            <person name="Meyers B.C."/>
            <person name="Huo N."/>
            <person name="Gu Y.Q."/>
            <person name="Zhou H."/>
            <person name="Devos K.M."/>
            <person name="Bennetzen J.L."/>
            <person name="Unver T."/>
            <person name="Budak H."/>
            <person name="Gulick P.J."/>
            <person name="Galiba G."/>
            <person name="Kalapos B."/>
            <person name="Nelson D.R."/>
            <person name="Li P."/>
            <person name="You F.M."/>
            <person name="Luo M.C."/>
            <person name="Dvorak J."/>
        </authorList>
    </citation>
    <scope>NUCLEOTIDE SEQUENCE [LARGE SCALE GENOMIC DNA]</scope>
    <source>
        <strain evidence="9">cv. AL8/78</strain>
    </source>
</reference>
<dbReference type="PANTHER" id="PTHR21576:SF162">
    <property type="entry name" value="OS06G0179200 PROTEIN"/>
    <property type="match status" value="1"/>
</dbReference>
<dbReference type="Gramene" id="AET7Gv20362700.2">
    <property type="protein sequence ID" value="AET7Gv20362700.2"/>
    <property type="gene ID" value="AET7Gv20362700"/>
</dbReference>
<dbReference type="AlphaFoldDB" id="A0A453QWY8"/>
<keyword evidence="3 6" id="KW-1133">Transmembrane helix</keyword>
<feature type="transmembrane region" description="Helical" evidence="6">
    <location>
        <begin position="411"/>
        <end position="429"/>
    </location>
</feature>
<sequence>PSPSIAPLFFPSPCPKPPIKFTSKLARHPSSQATEIPPPLPPPRKPGRPASTSGPRRTPRASSARSRMRGPGAVKAGSRPPWLGLSAAVWVQVAGGASSTFALYSHALKLALGVDQRRLALLAVACDVGENLGLLPGVLCNRLHPALLLLIGAAACVLGYGTTWLAVSGAAPALPYWLVWLALCLAANSGAWLGTAVLVTNMRNFPLSRGAVAGILKGYAGLSAAVYTEIYTGILHDSAASLLLLLALGVPSVCFLTMYFVQPCQPSLVPNSSEQVHFLFTQIGSIILGVYLVGATVLDHVVTLSDAVNYSLVVIMVLLLFAPVAIPLKMTLFPSNRRKGPSDSSGADSDHTEPFLPPSASGSNLTDLDDEDSFDIDILYAEGEGAVKQTRRRPKRGEDFRFREALLKADFWLLFAVYFIGVGSGVMVLNNLAQVGIAAGAVDTTISLSLFSFCNFFGRLGGGAVSEYLVRSWTIPRTALIICTQVVMIFTYLLFALGLHSTLHVAVALLGICYGIQFSAMISASSELFGLKHFGKIYNFISLGNPLGALLFNSLAGYFYDLEVEKQHATTTDFDVACHGPNCFRLTFFILSGMACLGTLLSIVLTVRIRPVYQMLYAGGSFSQPRSSAH</sequence>
<accession>A0A453QWY8</accession>
<evidence type="ECO:0000256" key="4">
    <source>
        <dbReference type="ARBA" id="ARBA00023136"/>
    </source>
</evidence>
<dbReference type="Gene3D" id="1.20.1250.20">
    <property type="entry name" value="MFS general substrate transporter like domains"/>
    <property type="match status" value="1"/>
</dbReference>
<comment type="subcellular location">
    <subcellularLocation>
        <location evidence="1">Membrane</location>
        <topology evidence="1">Multi-pass membrane protein</topology>
    </subcellularLocation>
</comment>
<evidence type="ECO:0000259" key="7">
    <source>
        <dbReference type="Pfam" id="PF06813"/>
    </source>
</evidence>
<dbReference type="Pfam" id="PF06813">
    <property type="entry name" value="Nodulin-like"/>
    <property type="match status" value="1"/>
</dbReference>
<dbReference type="EnsemblPlants" id="AET7Gv20362700.2">
    <property type="protein sequence ID" value="AET7Gv20362700.2"/>
    <property type="gene ID" value="AET7Gv20362700"/>
</dbReference>
<keyword evidence="2 6" id="KW-0812">Transmembrane</keyword>
<feature type="transmembrane region" description="Helical" evidence="6">
    <location>
        <begin position="177"/>
        <end position="199"/>
    </location>
</feature>
<feature type="transmembrane region" description="Helical" evidence="6">
    <location>
        <begin position="310"/>
        <end position="328"/>
    </location>
</feature>
<evidence type="ECO:0000256" key="1">
    <source>
        <dbReference type="ARBA" id="ARBA00004141"/>
    </source>
</evidence>
<evidence type="ECO:0000259" key="8">
    <source>
        <dbReference type="Pfam" id="PF23262"/>
    </source>
</evidence>
<keyword evidence="4 6" id="KW-0472">Membrane</keyword>
<feature type="transmembrane region" description="Helical" evidence="6">
    <location>
        <begin position="586"/>
        <end position="607"/>
    </location>
</feature>
<evidence type="ECO:0000256" key="5">
    <source>
        <dbReference type="SAM" id="MobiDB-lite"/>
    </source>
</evidence>
<feature type="transmembrane region" description="Helical" evidence="6">
    <location>
        <begin position="211"/>
        <end position="234"/>
    </location>
</feature>
<dbReference type="InterPro" id="IPR056555">
    <property type="entry name" value="NFD4_C"/>
</dbReference>
<reference evidence="10" key="1">
    <citation type="journal article" date="2014" name="Science">
        <title>Ancient hybridizations among the ancestral genomes of bread wheat.</title>
        <authorList>
            <consortium name="International Wheat Genome Sequencing Consortium,"/>
            <person name="Marcussen T."/>
            <person name="Sandve S.R."/>
            <person name="Heier L."/>
            <person name="Spannagl M."/>
            <person name="Pfeifer M."/>
            <person name="Jakobsen K.S."/>
            <person name="Wulff B.B."/>
            <person name="Steuernagel B."/>
            <person name="Mayer K.F."/>
            <person name="Olsen O.A."/>
        </authorList>
    </citation>
    <scope>NUCLEOTIDE SEQUENCE [LARGE SCALE GENOMIC DNA]</scope>
    <source>
        <strain evidence="10">cv. AL8/78</strain>
    </source>
</reference>
<organism evidence="9 10">
    <name type="scientific">Aegilops tauschii subsp. strangulata</name>
    <name type="common">Goatgrass</name>
    <dbReference type="NCBI Taxonomy" id="200361"/>
    <lineage>
        <taxon>Eukaryota</taxon>
        <taxon>Viridiplantae</taxon>
        <taxon>Streptophyta</taxon>
        <taxon>Embryophyta</taxon>
        <taxon>Tracheophyta</taxon>
        <taxon>Spermatophyta</taxon>
        <taxon>Magnoliopsida</taxon>
        <taxon>Liliopsida</taxon>
        <taxon>Poales</taxon>
        <taxon>Poaceae</taxon>
        <taxon>BOP clade</taxon>
        <taxon>Pooideae</taxon>
        <taxon>Triticodae</taxon>
        <taxon>Triticeae</taxon>
        <taxon>Triticinae</taxon>
        <taxon>Aegilops</taxon>
    </lineage>
</organism>
<feature type="transmembrane region" description="Helical" evidence="6">
    <location>
        <begin position="240"/>
        <end position="261"/>
    </location>
</feature>
<feature type="compositionally biased region" description="Low complexity" evidence="5">
    <location>
        <begin position="48"/>
        <end position="73"/>
    </location>
</feature>
<feature type="transmembrane region" description="Helical" evidence="6">
    <location>
        <begin position="146"/>
        <end position="171"/>
    </location>
</feature>
<reference evidence="10" key="2">
    <citation type="journal article" date="2017" name="Nat. Plants">
        <title>The Aegilops tauschii genome reveals multiple impacts of transposons.</title>
        <authorList>
            <person name="Zhao G."/>
            <person name="Zou C."/>
            <person name="Li K."/>
            <person name="Wang K."/>
            <person name="Li T."/>
            <person name="Gao L."/>
            <person name="Zhang X."/>
            <person name="Wang H."/>
            <person name="Yang Z."/>
            <person name="Liu X."/>
            <person name="Jiang W."/>
            <person name="Mao L."/>
            <person name="Kong X."/>
            <person name="Jiao Y."/>
            <person name="Jia J."/>
        </authorList>
    </citation>
    <scope>NUCLEOTIDE SEQUENCE [LARGE SCALE GENOMIC DNA]</scope>
    <source>
        <strain evidence="10">cv. AL8/78</strain>
    </source>
</reference>